<evidence type="ECO:0008006" key="5">
    <source>
        <dbReference type="Google" id="ProtNLM"/>
    </source>
</evidence>
<feature type="region of interest" description="Disordered" evidence="2">
    <location>
        <begin position="145"/>
        <end position="257"/>
    </location>
</feature>
<evidence type="ECO:0000313" key="4">
    <source>
        <dbReference type="Proteomes" id="UP000481153"/>
    </source>
</evidence>
<keyword evidence="4" id="KW-1185">Reference proteome</keyword>
<evidence type="ECO:0000256" key="2">
    <source>
        <dbReference type="SAM" id="MobiDB-lite"/>
    </source>
</evidence>
<dbReference type="EMBL" id="VJMJ01000019">
    <property type="protein sequence ID" value="KAF0743280.1"/>
    <property type="molecule type" value="Genomic_DNA"/>
</dbReference>
<comment type="caution">
    <text evidence="3">The sequence shown here is derived from an EMBL/GenBank/DDBJ whole genome shotgun (WGS) entry which is preliminary data.</text>
</comment>
<feature type="compositionally biased region" description="Polar residues" evidence="2">
    <location>
        <begin position="301"/>
        <end position="326"/>
    </location>
</feature>
<dbReference type="PROSITE" id="PS50084">
    <property type="entry name" value="KH_TYPE_1"/>
    <property type="match status" value="1"/>
</dbReference>
<dbReference type="Proteomes" id="UP000481153">
    <property type="component" value="Unassembled WGS sequence"/>
</dbReference>
<keyword evidence="1" id="KW-0694">RNA-binding</keyword>
<reference evidence="3 4" key="1">
    <citation type="submission" date="2019-07" db="EMBL/GenBank/DDBJ databases">
        <title>Genomics analysis of Aphanomyces spp. identifies a new class of oomycete effector associated with host adaptation.</title>
        <authorList>
            <person name="Gaulin E."/>
        </authorList>
    </citation>
    <scope>NUCLEOTIDE SEQUENCE [LARGE SCALE GENOMIC DNA]</scope>
    <source>
        <strain evidence="3 4">ATCC 201684</strain>
    </source>
</reference>
<feature type="compositionally biased region" description="Basic residues" evidence="2">
    <location>
        <begin position="329"/>
        <end position="341"/>
    </location>
</feature>
<dbReference type="AlphaFoldDB" id="A0A6G0XSA9"/>
<feature type="region of interest" description="Disordered" evidence="2">
    <location>
        <begin position="377"/>
        <end position="400"/>
    </location>
</feature>
<evidence type="ECO:0000256" key="1">
    <source>
        <dbReference type="PROSITE-ProRule" id="PRU00117"/>
    </source>
</evidence>
<feature type="compositionally biased region" description="Polar residues" evidence="2">
    <location>
        <begin position="151"/>
        <end position="162"/>
    </location>
</feature>
<evidence type="ECO:0000313" key="3">
    <source>
        <dbReference type="EMBL" id="KAF0743280.1"/>
    </source>
</evidence>
<feature type="region of interest" description="Disordered" evidence="2">
    <location>
        <begin position="276"/>
        <end position="360"/>
    </location>
</feature>
<organism evidence="3 4">
    <name type="scientific">Aphanomyces euteiches</name>
    <dbReference type="NCBI Taxonomy" id="100861"/>
    <lineage>
        <taxon>Eukaryota</taxon>
        <taxon>Sar</taxon>
        <taxon>Stramenopiles</taxon>
        <taxon>Oomycota</taxon>
        <taxon>Saprolegniomycetes</taxon>
        <taxon>Saprolegniales</taxon>
        <taxon>Verrucalvaceae</taxon>
        <taxon>Aphanomyces</taxon>
    </lineage>
</organism>
<protein>
    <recommendedName>
        <fullName evidence="5">K Homology domain-containing protein</fullName>
    </recommendedName>
</protein>
<dbReference type="VEuPathDB" id="FungiDB:AeMF1_013756"/>
<feature type="compositionally biased region" description="Polar residues" evidence="2">
    <location>
        <begin position="276"/>
        <end position="290"/>
    </location>
</feature>
<proteinExistence type="predicted"/>
<dbReference type="GO" id="GO:0003723">
    <property type="term" value="F:RNA binding"/>
    <property type="evidence" value="ECO:0007669"/>
    <property type="project" value="UniProtKB-UniRule"/>
</dbReference>
<accession>A0A6G0XSA9</accession>
<sequence length="834" mass="93485">MAMHRVEFPPDASYDIAQAMLPNIVGHKGSKITAASVQSNTTLKVKIAKAGSREKSYISVSGENVMRVNHGARLAQQLIDDAYQAAVSKKRHLPIAHRMATKPKAAVPISKRAKVDPPYTPPMQPNRPTFDHSFVQHPVVTQDPIPFRQFSPKSRQTTSSKPVFTPKPSTPVEITPKTATRERNPLQVQEASKPRIFAPPRPTQLDPSASFPPINQPPPFAQHRPSGNQPPPFAQHRPSGNFTPPIQPQPHPHFRPPVQAPWVAQHVSRERPQFRLSVTPSPSHGSNVTPEPTFPTPIDIPQQSLDLPQSTVNPPTATEVSITNEVTRTKSKTRRSRRKSKAKPEESPVALVPVVPPPENESLEFASSMPAAQDTIAKTAPTSKQAVQPPVKDIEQPGNSDFVDLTASPEHQPRSTVDDDIVEIKPRIEEAPREPPRATALTAWCHTLTKSADLLTTHAASYASSRKECQVARRKFHQVSKRYSLLTSIHGLASRVQLSQRTKDMSNEDLKTLERTMREDATHAGMPPFLRGVLPWTPEWQALTEPSPFDFLDPLDDVTELTRAQLQRIIQTDEDLEEVCKAHEALVEAAMRTLDTNDVDRWMHTVLHVCHLLRRIVLHRAATKEWLCRRYPPLPSSGLSSAVTKQWLKDFDLWRSEIVDAALPSQLSPDDHPIIGRTCAYYPYILLAVMHWASSFDCTRYLCKSQDEDINERIKVCRMRLGALLISCKMPYHKLLEHERSIQEHVKEMLSALVSRDLSDWAKLVDEHPELLTVMNHQDGEDMNDPTTLLQQLPGYSVAPTQLYETETMPPWQTLTDLAALAHQLTFPHATVGV</sequence>
<gene>
    <name evidence="3" type="ORF">Ae201684_001969</name>
</gene>
<name>A0A6G0XSA9_9STRA</name>